<evidence type="ECO:0000313" key="7">
    <source>
        <dbReference type="EMBL" id="CAD9589879.1"/>
    </source>
</evidence>
<evidence type="ECO:0000256" key="2">
    <source>
        <dbReference type="ARBA" id="ARBA00022737"/>
    </source>
</evidence>
<dbReference type="InterPro" id="IPR011989">
    <property type="entry name" value="ARM-like"/>
</dbReference>
<reference evidence="7" key="1">
    <citation type="submission" date="2021-01" db="EMBL/GenBank/DDBJ databases">
        <authorList>
            <person name="Corre E."/>
            <person name="Pelletier E."/>
            <person name="Niang G."/>
            <person name="Scheremetjew M."/>
            <person name="Finn R."/>
            <person name="Kale V."/>
            <person name="Holt S."/>
            <person name="Cochrane G."/>
            <person name="Meng A."/>
            <person name="Brown T."/>
            <person name="Cohen L."/>
        </authorList>
    </citation>
    <scope>NUCLEOTIDE SEQUENCE</scope>
    <source>
        <strain evidence="7">B650</strain>
    </source>
</reference>
<dbReference type="Pfam" id="PF17781">
    <property type="entry name" value="RPN1_RPN2_N"/>
    <property type="match status" value="1"/>
</dbReference>
<dbReference type="Gene3D" id="1.25.10.10">
    <property type="entry name" value="Leucine-rich Repeat Variant"/>
    <property type="match status" value="1"/>
</dbReference>
<evidence type="ECO:0000259" key="5">
    <source>
        <dbReference type="Pfam" id="PF17781"/>
    </source>
</evidence>
<evidence type="ECO:0008006" key="8">
    <source>
        <dbReference type="Google" id="ProtNLM"/>
    </source>
</evidence>
<dbReference type="InterPro" id="IPR016024">
    <property type="entry name" value="ARM-type_fold"/>
</dbReference>
<dbReference type="PANTHER" id="PTHR10943:SF1">
    <property type="entry name" value="26S PROTEASOME NON-ATPASE REGULATORY SUBUNIT 2"/>
    <property type="match status" value="1"/>
</dbReference>
<gene>
    <name evidence="7" type="ORF">LDAN0321_LOCUS13041</name>
</gene>
<keyword evidence="2" id="KW-0677">Repeat</keyword>
<dbReference type="GO" id="GO:0030234">
    <property type="term" value="F:enzyme regulator activity"/>
    <property type="evidence" value="ECO:0007669"/>
    <property type="project" value="InterPro"/>
</dbReference>
<dbReference type="Pfam" id="PF01851">
    <property type="entry name" value="PC_rep"/>
    <property type="match status" value="2"/>
</dbReference>
<dbReference type="GO" id="GO:0008540">
    <property type="term" value="C:proteasome regulatory particle, base subcomplex"/>
    <property type="evidence" value="ECO:0007669"/>
    <property type="project" value="TreeGrafter"/>
</dbReference>
<dbReference type="Pfam" id="PF18051">
    <property type="entry name" value="RPN1_C"/>
    <property type="match status" value="1"/>
</dbReference>
<dbReference type="GO" id="GO:0005634">
    <property type="term" value="C:nucleus"/>
    <property type="evidence" value="ECO:0007669"/>
    <property type="project" value="TreeGrafter"/>
</dbReference>
<accession>A0A7S2KXN5</accession>
<evidence type="ECO:0000256" key="1">
    <source>
        <dbReference type="ARBA" id="ARBA00005460"/>
    </source>
</evidence>
<proteinExistence type="inferred from homology"/>
<feature type="compositionally biased region" description="Basic and acidic residues" evidence="4">
    <location>
        <begin position="23"/>
        <end position="43"/>
    </location>
</feature>
<name>A0A7S2KXN5_9STRA</name>
<dbReference type="GO" id="GO:0034515">
    <property type="term" value="C:proteasome storage granule"/>
    <property type="evidence" value="ECO:0007669"/>
    <property type="project" value="TreeGrafter"/>
</dbReference>
<evidence type="ECO:0000256" key="3">
    <source>
        <dbReference type="ARBA" id="ARBA00022942"/>
    </source>
</evidence>
<dbReference type="PANTHER" id="PTHR10943">
    <property type="entry name" value="26S PROTEASOME NON-ATPASE REGULATORY SUBUNIT"/>
    <property type="match status" value="1"/>
</dbReference>
<feature type="region of interest" description="Disordered" evidence="4">
    <location>
        <begin position="1"/>
        <end position="51"/>
    </location>
</feature>
<dbReference type="SUPFAM" id="SSF48371">
    <property type="entry name" value="ARM repeat"/>
    <property type="match status" value="1"/>
</dbReference>
<feature type="domain" description="RPN1 N-terminal" evidence="5">
    <location>
        <begin position="97"/>
        <end position="426"/>
    </location>
</feature>
<dbReference type="InterPro" id="IPR002015">
    <property type="entry name" value="Proteasome/cyclosome_rpt"/>
</dbReference>
<dbReference type="AlphaFoldDB" id="A0A7S2KXN5"/>
<comment type="similarity">
    <text evidence="1">Belongs to the proteasome subunit S2 family.</text>
</comment>
<dbReference type="InterPro" id="IPR040892">
    <property type="entry name" value="RPN1_N"/>
</dbReference>
<feature type="compositionally biased region" description="Basic and acidic residues" evidence="4">
    <location>
        <begin position="1"/>
        <end position="13"/>
    </location>
</feature>
<evidence type="ECO:0000259" key="6">
    <source>
        <dbReference type="Pfam" id="PF18051"/>
    </source>
</evidence>
<feature type="domain" description="26S proteasome non-ATPase regulatory subunit RPN1 C-terminal" evidence="6">
    <location>
        <begin position="912"/>
        <end position="965"/>
    </location>
</feature>
<keyword evidence="3" id="KW-0647">Proteasome</keyword>
<dbReference type="PIRSF" id="PIRSF015965">
    <property type="entry name" value="26S_Psome_Rpn1"/>
    <property type="match status" value="1"/>
</dbReference>
<sequence>MPPGDMKDEEKTIDVTMESSSSDNKKANKDKGKKSGAENKDIVTESNALSEEDKALKERLETCVTTLTGKVIVDEENADTTTSTAPVPMSSDADEPTALIQLKALQIITTELRSATSSMTSVPKPLKFLRPHYDDLVKFSKDIAASDDGDVEQILLKARMADVLSVLAMTFGNSEERDSLNYKLEAFVQYDKLPAQESLPSSIPKELLPDSKDDNLGSWGHEFVRSLAGEIGQEYNDRVTKKGANPEDDVPFTDLLGMVDCIVPFHIAHNAEAEAVDLLMEVQRLKKLLSLPEGAIDESNYSRMCLYLIKSADFMADPDDLTEVLSVAYQIFLNQKQYFDAMRTALRMGKEEDELKTLIDDCDDELVKKQMCLLLGRHRVNLEYAEDDDLNELIGNAQLSAQFLQLGRDLDVMEAKTPEDIYKSHLAETGGFSRRRDTGVQVDSARANLASTFVNAFVNAGFGQDKLMTPNDNEWLYKNKEHGMMSAAASLGSILLWNVEEGLTQIDKFLYSSEDYVKAGAALAIGIVSSGVRNDADPVLALLQEHVEEGSESSHIMKCAAITGLGIAYAGSKREDVMELLVPIIENTEDNANMLEVSLAALALGMIYVGSCDDVAGTTMLQRLMESSETDLNHSHARLLCVGLALLFLGKLDQCDAMVEAMGTIEHKIGKYGAIVLETCAYARSGNVLEVQQMLHHCTEHLTEDADHQAAAVIGIALISLGEDVGSEMTVRTFDHLLHYCELPIKRAVPLALSLLHISNPEFSVIDTLSRLSHDPDAEISQNAIMGLGIVSAGTNNSRVAGLLRQLSEFYNKEVGHIFCVRIAQGLLHMGKGLLTLNPIHSDRMLTNWPALGAIVTLLHLCLDLKTSLLDKTHYLLYYLTCAMHPRMLITVDEDMAWKPVTVRVGQAVETVGQAGKPKTITGFQTHTTPVLLGSKERAELGTEEVISVASVLEGIVILKENPDYEPEGDADK</sequence>
<organism evidence="7">
    <name type="scientific">Leptocylindrus danicus</name>
    <dbReference type="NCBI Taxonomy" id="163516"/>
    <lineage>
        <taxon>Eukaryota</taxon>
        <taxon>Sar</taxon>
        <taxon>Stramenopiles</taxon>
        <taxon>Ochrophyta</taxon>
        <taxon>Bacillariophyta</taxon>
        <taxon>Coscinodiscophyceae</taxon>
        <taxon>Chaetocerotophycidae</taxon>
        <taxon>Leptocylindrales</taxon>
        <taxon>Leptocylindraceae</taxon>
        <taxon>Leptocylindrus</taxon>
    </lineage>
</organism>
<protein>
    <recommendedName>
        <fullName evidence="8">26S proteasome non-ATPase regulatory subunit 2 homolog</fullName>
    </recommendedName>
</protein>
<dbReference type="GO" id="GO:0043161">
    <property type="term" value="P:proteasome-mediated ubiquitin-dependent protein catabolic process"/>
    <property type="evidence" value="ECO:0007669"/>
    <property type="project" value="TreeGrafter"/>
</dbReference>
<dbReference type="InterPro" id="IPR016643">
    <property type="entry name" value="26S_Psome_Rpn1"/>
</dbReference>
<dbReference type="GO" id="GO:0042176">
    <property type="term" value="P:regulation of protein catabolic process"/>
    <property type="evidence" value="ECO:0007669"/>
    <property type="project" value="InterPro"/>
</dbReference>
<dbReference type="InterPro" id="IPR041433">
    <property type="entry name" value="RPN1_C"/>
</dbReference>
<dbReference type="FunFam" id="1.25.10.10:FF:000026">
    <property type="entry name" value="26S proteasome non-ATPase regulatory subunit 2"/>
    <property type="match status" value="1"/>
</dbReference>
<evidence type="ECO:0000256" key="4">
    <source>
        <dbReference type="SAM" id="MobiDB-lite"/>
    </source>
</evidence>
<dbReference type="EMBL" id="HBGY01020683">
    <property type="protein sequence ID" value="CAD9589879.1"/>
    <property type="molecule type" value="Transcribed_RNA"/>
</dbReference>